<dbReference type="SUPFAM" id="SSF53649">
    <property type="entry name" value="Alkaline phosphatase-like"/>
    <property type="match status" value="1"/>
</dbReference>
<dbReference type="InterPro" id="IPR004245">
    <property type="entry name" value="DUF229"/>
</dbReference>
<dbReference type="PANTHER" id="PTHR10974:SF73">
    <property type="entry name" value="FI21235P1"/>
    <property type="match status" value="1"/>
</dbReference>
<dbReference type="Proteomes" id="UP001153636">
    <property type="component" value="Chromosome 3"/>
</dbReference>
<organism evidence="1 2">
    <name type="scientific">Psylliodes chrysocephalus</name>
    <dbReference type="NCBI Taxonomy" id="3402493"/>
    <lineage>
        <taxon>Eukaryota</taxon>
        <taxon>Metazoa</taxon>
        <taxon>Ecdysozoa</taxon>
        <taxon>Arthropoda</taxon>
        <taxon>Hexapoda</taxon>
        <taxon>Insecta</taxon>
        <taxon>Pterygota</taxon>
        <taxon>Neoptera</taxon>
        <taxon>Endopterygota</taxon>
        <taxon>Coleoptera</taxon>
        <taxon>Polyphaga</taxon>
        <taxon>Cucujiformia</taxon>
        <taxon>Chrysomeloidea</taxon>
        <taxon>Chrysomelidae</taxon>
        <taxon>Galerucinae</taxon>
        <taxon>Alticini</taxon>
        <taxon>Psylliodes</taxon>
    </lineage>
</organism>
<gene>
    <name evidence="1" type="ORF">PSYICH_LOCUS9005</name>
</gene>
<evidence type="ECO:0000313" key="2">
    <source>
        <dbReference type="Proteomes" id="UP001153636"/>
    </source>
</evidence>
<dbReference type="GO" id="GO:0005615">
    <property type="term" value="C:extracellular space"/>
    <property type="evidence" value="ECO:0007669"/>
    <property type="project" value="TreeGrafter"/>
</dbReference>
<evidence type="ECO:0000313" key="1">
    <source>
        <dbReference type="EMBL" id="CAH1109114.1"/>
    </source>
</evidence>
<dbReference type="InterPro" id="IPR017850">
    <property type="entry name" value="Alkaline_phosphatase_core_sf"/>
</dbReference>
<dbReference type="Gene3D" id="3.40.720.10">
    <property type="entry name" value="Alkaline Phosphatase, subunit A"/>
    <property type="match status" value="1"/>
</dbReference>
<dbReference type="CDD" id="cd16021">
    <property type="entry name" value="ALP_like"/>
    <property type="match status" value="1"/>
</dbReference>
<dbReference type="PANTHER" id="PTHR10974">
    <property type="entry name" value="FI08016P-RELATED"/>
    <property type="match status" value="1"/>
</dbReference>
<dbReference type="EMBL" id="OV651815">
    <property type="protein sequence ID" value="CAH1109114.1"/>
    <property type="molecule type" value="Genomic_DNA"/>
</dbReference>
<reference evidence="1" key="1">
    <citation type="submission" date="2022-01" db="EMBL/GenBank/DDBJ databases">
        <authorList>
            <person name="King R."/>
        </authorList>
    </citation>
    <scope>NUCLEOTIDE SEQUENCE</scope>
</reference>
<name>A0A9P0GB70_9CUCU</name>
<accession>A0A9P0GB70</accession>
<sequence>MSFGRPVQNKKLLLCSLFVICLVTLFLFSKYPILGDEYRRERLKLINEVIKTQASNLACRQPNLPVGSPEIMKFVRTVPKIDCSKSGIDWVKCTDTICSVEETANIQFGPLNCYFTDVYRKNDYKVVHGQPVKAETYELKKSDVVRVLCSAEEQKWSATLVGIRKDEKVWNASSWDKLPKNSLKMNVLMFGFDSLSRNSFIRKLPKSYEYLDTILETDVLQGYNIVGDGTPQALIPMLTGKNELELPDTRKRIKNTKFVNSYPFIWNDYKKSGYVTAFFEDVPKTGTFNYRLNGFNKSPTDHYMRPYYLALLNDKKKWPALCVGENPKHKIMLNLIKEFFAVYTPKPKFLFGFHGELSHDDYNLVGVADDDFLQFLTDLHVSGALNNTILILMADHGHRFAEIRNTLQGKQEERLPFFSFTFPKWFKDKYKYIYNNFKSNLDKLTTPFDIYSTLKDILHLKDVGAADISQRSVSLFSKIPPSRSCASAHIEPHWCACLDWREIPLSDPIVKRIAEKLTNTINSYTSEYRNFCEFLTIWEVYWVTKMEPNENLLRYKKTLDVDGFVADLSAKIDIREDAYQIKAMMVPGNGLFEASVTHELIIDSFKLKISDISRINLYGTQARCIENDLPHLRKYCCCKDV</sequence>
<dbReference type="AlphaFoldDB" id="A0A9P0GB70"/>
<dbReference type="FunFam" id="3.40.720.10:FF:000017">
    <property type="entry name" value="Predicted protein"/>
    <property type="match status" value="1"/>
</dbReference>
<keyword evidence="2" id="KW-1185">Reference proteome</keyword>
<proteinExistence type="predicted"/>
<dbReference type="Pfam" id="PF02995">
    <property type="entry name" value="DUF229"/>
    <property type="match status" value="1"/>
</dbReference>
<protein>
    <submittedName>
        <fullName evidence="1">Uncharacterized protein</fullName>
    </submittedName>
</protein>
<dbReference type="OrthoDB" id="413313at2759"/>